<dbReference type="STRING" id="177437.HRM2_31370"/>
<feature type="binding site" evidence="4">
    <location>
        <position position="90"/>
    </location>
    <ligand>
        <name>Zn(2+)</name>
        <dbReference type="ChEBI" id="CHEBI:29105"/>
    </ligand>
</feature>
<dbReference type="KEGG" id="dat:HRM2_31370"/>
<feature type="binding site" evidence="4">
    <location>
        <position position="2"/>
    </location>
    <ligand>
        <name>Ni(2+)</name>
        <dbReference type="ChEBI" id="CHEBI:49786"/>
    </ligand>
</feature>
<gene>
    <name evidence="4 5" type="primary">hypA</name>
    <name evidence="5" type="ordered locus">HRM2_31370</name>
</gene>
<keyword evidence="1 4" id="KW-0533">Nickel</keyword>
<accession>C0QKY0</accession>
<dbReference type="AlphaFoldDB" id="C0QKY0"/>
<comment type="similarity">
    <text evidence="4">Belongs to the HypA/HybF family.</text>
</comment>
<comment type="function">
    <text evidence="4">Involved in the maturation of [NiFe] hydrogenases. Required for nickel insertion into the metal center of the hydrogenase.</text>
</comment>
<evidence type="ECO:0000313" key="6">
    <source>
        <dbReference type="Proteomes" id="UP000000442"/>
    </source>
</evidence>
<keyword evidence="3 4" id="KW-0862">Zinc</keyword>
<protein>
    <recommendedName>
        <fullName evidence="4">Hydrogenase maturation factor HypA</fullName>
    </recommendedName>
</protein>
<proteinExistence type="inferred from homology"/>
<dbReference type="OrthoDB" id="9800361at2"/>
<dbReference type="GO" id="GO:0016151">
    <property type="term" value="F:nickel cation binding"/>
    <property type="evidence" value="ECO:0007669"/>
    <property type="project" value="UniProtKB-UniRule"/>
</dbReference>
<dbReference type="HAMAP" id="MF_00213">
    <property type="entry name" value="HypA_HybF"/>
    <property type="match status" value="1"/>
</dbReference>
<sequence>MHEMGVAQQMVDIALAAIPDDIENPRVAVLNLRIGKLAAVVEDSLRFCMEVITKDTPLEGVNLVIETIDVRARCKDCGHEWVVEGPAFRCPGCKQGAVELLSGRELEISSLELAD</sequence>
<dbReference type="InterPro" id="IPR000688">
    <property type="entry name" value="HypA/HybF"/>
</dbReference>
<feature type="binding site" evidence="4">
    <location>
        <position position="74"/>
    </location>
    <ligand>
        <name>Zn(2+)</name>
        <dbReference type="ChEBI" id="CHEBI:29105"/>
    </ligand>
</feature>
<feature type="binding site" evidence="4">
    <location>
        <position position="93"/>
    </location>
    <ligand>
        <name>Zn(2+)</name>
        <dbReference type="ChEBI" id="CHEBI:29105"/>
    </ligand>
</feature>
<keyword evidence="2 4" id="KW-0479">Metal-binding</keyword>
<reference evidence="5 6" key="1">
    <citation type="journal article" date="2009" name="Environ. Microbiol.">
        <title>Genome sequence of Desulfobacterium autotrophicum HRM2, a marine sulfate reducer oxidizing organic carbon completely to carbon dioxide.</title>
        <authorList>
            <person name="Strittmatter A.W."/>
            <person name="Liesegang H."/>
            <person name="Rabus R."/>
            <person name="Decker I."/>
            <person name="Amann J."/>
            <person name="Andres S."/>
            <person name="Henne A."/>
            <person name="Fricke W.F."/>
            <person name="Martinez-Arias R."/>
            <person name="Bartels D."/>
            <person name="Goesmann A."/>
            <person name="Krause L."/>
            <person name="Puehler A."/>
            <person name="Klenk H.P."/>
            <person name="Richter M."/>
            <person name="Schuler M."/>
            <person name="Gloeckner F.O."/>
            <person name="Meyerdierks A."/>
            <person name="Gottschalk G."/>
            <person name="Amann R."/>
        </authorList>
    </citation>
    <scope>NUCLEOTIDE SEQUENCE [LARGE SCALE GENOMIC DNA]</scope>
    <source>
        <strain evidence="6">ATCC 43914 / DSM 3382 / HRM2</strain>
    </source>
</reference>
<evidence type="ECO:0000256" key="2">
    <source>
        <dbReference type="ARBA" id="ARBA00022723"/>
    </source>
</evidence>
<evidence type="ECO:0000256" key="4">
    <source>
        <dbReference type="HAMAP-Rule" id="MF_00213"/>
    </source>
</evidence>
<feature type="binding site" evidence="4">
    <location>
        <position position="77"/>
    </location>
    <ligand>
        <name>Zn(2+)</name>
        <dbReference type="ChEBI" id="CHEBI:29105"/>
    </ligand>
</feature>
<dbReference type="RefSeq" id="WP_015904982.1">
    <property type="nucleotide sequence ID" value="NC_012108.1"/>
</dbReference>
<dbReference type="PIRSF" id="PIRSF004761">
    <property type="entry name" value="Hydrgn_mat_HypA"/>
    <property type="match status" value="1"/>
</dbReference>
<evidence type="ECO:0000256" key="1">
    <source>
        <dbReference type="ARBA" id="ARBA00022596"/>
    </source>
</evidence>
<name>C0QKY0_DESAH</name>
<dbReference type="PANTHER" id="PTHR34535">
    <property type="entry name" value="HYDROGENASE MATURATION FACTOR HYPA"/>
    <property type="match status" value="1"/>
</dbReference>
<dbReference type="eggNOG" id="COG0375">
    <property type="taxonomic scope" value="Bacteria"/>
</dbReference>
<dbReference type="GO" id="GO:0008270">
    <property type="term" value="F:zinc ion binding"/>
    <property type="evidence" value="ECO:0007669"/>
    <property type="project" value="UniProtKB-UniRule"/>
</dbReference>
<dbReference type="PANTHER" id="PTHR34535:SF3">
    <property type="entry name" value="HYDROGENASE MATURATION FACTOR HYPA"/>
    <property type="match status" value="1"/>
</dbReference>
<keyword evidence="6" id="KW-1185">Reference proteome</keyword>
<organism evidence="5 6">
    <name type="scientific">Desulforapulum autotrophicum (strain ATCC 43914 / DSM 3382 / VKM B-1955 / HRM2)</name>
    <name type="common">Desulfobacterium autotrophicum</name>
    <dbReference type="NCBI Taxonomy" id="177437"/>
    <lineage>
        <taxon>Bacteria</taxon>
        <taxon>Pseudomonadati</taxon>
        <taxon>Thermodesulfobacteriota</taxon>
        <taxon>Desulfobacteria</taxon>
        <taxon>Desulfobacterales</taxon>
        <taxon>Desulfobacteraceae</taxon>
        <taxon>Desulforapulum</taxon>
    </lineage>
</organism>
<dbReference type="HOGENOM" id="CLU_126929_3_0_7"/>
<dbReference type="EMBL" id="CP001087">
    <property type="protein sequence ID" value="ACN16220.1"/>
    <property type="molecule type" value="Genomic_DNA"/>
</dbReference>
<dbReference type="NCBIfam" id="TIGR00100">
    <property type="entry name" value="hypA"/>
    <property type="match status" value="1"/>
</dbReference>
<evidence type="ECO:0000313" key="5">
    <source>
        <dbReference type="EMBL" id="ACN16220.1"/>
    </source>
</evidence>
<evidence type="ECO:0000256" key="3">
    <source>
        <dbReference type="ARBA" id="ARBA00022833"/>
    </source>
</evidence>
<dbReference type="Proteomes" id="UP000000442">
    <property type="component" value="Chromosome"/>
</dbReference>
<dbReference type="Pfam" id="PF01155">
    <property type="entry name" value="HypA"/>
    <property type="match status" value="1"/>
</dbReference>
<dbReference type="GO" id="GO:0051604">
    <property type="term" value="P:protein maturation"/>
    <property type="evidence" value="ECO:0007669"/>
    <property type="project" value="InterPro"/>
</dbReference>
<dbReference type="Gene3D" id="3.30.2320.80">
    <property type="match status" value="1"/>
</dbReference>